<protein>
    <submittedName>
        <fullName evidence="13">M56 family metallopeptidase</fullName>
    </submittedName>
</protein>
<keyword evidence="14" id="KW-1185">Reference proteome</keyword>
<dbReference type="AlphaFoldDB" id="A0A847RT92"/>
<keyword evidence="4" id="KW-1003">Cell membrane</keyword>
<feature type="compositionally biased region" description="Low complexity" evidence="10">
    <location>
        <begin position="309"/>
        <end position="322"/>
    </location>
</feature>
<feature type="transmembrane region" description="Helical" evidence="11">
    <location>
        <begin position="267"/>
        <end position="288"/>
    </location>
</feature>
<feature type="transmembrane region" description="Helical" evidence="11">
    <location>
        <begin position="90"/>
        <end position="111"/>
    </location>
</feature>
<keyword evidence="5" id="KW-0997">Cell inner membrane</keyword>
<dbReference type="Pfam" id="PF03544">
    <property type="entry name" value="TonB_C"/>
    <property type="match status" value="2"/>
</dbReference>
<dbReference type="InterPro" id="IPR008756">
    <property type="entry name" value="Peptidase_M56"/>
</dbReference>
<comment type="similarity">
    <text evidence="2">Belongs to the TonB family.</text>
</comment>
<evidence type="ECO:0000313" key="13">
    <source>
        <dbReference type="EMBL" id="NLR66136.1"/>
    </source>
</evidence>
<gene>
    <name evidence="13" type="ORF">HGH92_17645</name>
</gene>
<feature type="transmembrane region" description="Helical" evidence="11">
    <location>
        <begin position="6"/>
        <end position="24"/>
    </location>
</feature>
<evidence type="ECO:0000256" key="5">
    <source>
        <dbReference type="ARBA" id="ARBA00022519"/>
    </source>
</evidence>
<evidence type="ECO:0000256" key="2">
    <source>
        <dbReference type="ARBA" id="ARBA00006555"/>
    </source>
</evidence>
<dbReference type="GO" id="GO:0031992">
    <property type="term" value="F:energy transducer activity"/>
    <property type="evidence" value="ECO:0007669"/>
    <property type="project" value="TreeGrafter"/>
</dbReference>
<evidence type="ECO:0000259" key="12">
    <source>
        <dbReference type="PROSITE" id="PS52015"/>
    </source>
</evidence>
<dbReference type="InterPro" id="IPR051045">
    <property type="entry name" value="TonB-dependent_transducer"/>
</dbReference>
<evidence type="ECO:0000256" key="4">
    <source>
        <dbReference type="ARBA" id="ARBA00022475"/>
    </source>
</evidence>
<dbReference type="GO" id="GO:0098797">
    <property type="term" value="C:plasma membrane protein complex"/>
    <property type="evidence" value="ECO:0007669"/>
    <property type="project" value="TreeGrafter"/>
</dbReference>
<evidence type="ECO:0000256" key="7">
    <source>
        <dbReference type="ARBA" id="ARBA00022927"/>
    </source>
</evidence>
<feature type="region of interest" description="Disordered" evidence="10">
    <location>
        <begin position="309"/>
        <end position="329"/>
    </location>
</feature>
<dbReference type="GO" id="GO:0015031">
    <property type="term" value="P:protein transport"/>
    <property type="evidence" value="ECO:0007669"/>
    <property type="project" value="UniProtKB-KW"/>
</dbReference>
<evidence type="ECO:0000256" key="10">
    <source>
        <dbReference type="SAM" id="MobiDB-lite"/>
    </source>
</evidence>
<dbReference type="CDD" id="cd07341">
    <property type="entry name" value="M56_BlaR1_MecR1_like"/>
    <property type="match status" value="1"/>
</dbReference>
<dbReference type="EMBL" id="JABAIA010000002">
    <property type="protein sequence ID" value="NLR66136.1"/>
    <property type="molecule type" value="Genomic_DNA"/>
</dbReference>
<dbReference type="GO" id="GO:0055085">
    <property type="term" value="P:transmembrane transport"/>
    <property type="evidence" value="ECO:0007669"/>
    <property type="project" value="InterPro"/>
</dbReference>
<evidence type="ECO:0000256" key="3">
    <source>
        <dbReference type="ARBA" id="ARBA00022448"/>
    </source>
</evidence>
<keyword evidence="3" id="KW-0813">Transport</keyword>
<evidence type="ECO:0000256" key="1">
    <source>
        <dbReference type="ARBA" id="ARBA00004383"/>
    </source>
</evidence>
<evidence type="ECO:0000256" key="9">
    <source>
        <dbReference type="ARBA" id="ARBA00023136"/>
    </source>
</evidence>
<accession>A0A847RT92</accession>
<dbReference type="InterPro" id="IPR006260">
    <property type="entry name" value="TonB/TolA_C"/>
</dbReference>
<feature type="domain" description="TonB C-terminal" evidence="12">
    <location>
        <begin position="484"/>
        <end position="581"/>
    </location>
</feature>
<keyword evidence="8 11" id="KW-1133">Transmembrane helix</keyword>
<name>A0A847RT92_9BACT</name>
<dbReference type="PROSITE" id="PS52015">
    <property type="entry name" value="TONB_CTD"/>
    <property type="match status" value="2"/>
</dbReference>
<dbReference type="InterPro" id="IPR037682">
    <property type="entry name" value="TonB_C"/>
</dbReference>
<proteinExistence type="inferred from homology"/>
<dbReference type="PANTHER" id="PTHR33446:SF2">
    <property type="entry name" value="PROTEIN TONB"/>
    <property type="match status" value="1"/>
</dbReference>
<dbReference type="Pfam" id="PF05569">
    <property type="entry name" value="Peptidase_M56"/>
    <property type="match status" value="1"/>
</dbReference>
<keyword evidence="6 11" id="KW-0812">Transmembrane</keyword>
<comment type="subcellular location">
    <subcellularLocation>
        <location evidence="1">Cell inner membrane</location>
        <topology evidence="1">Single-pass membrane protein</topology>
        <orientation evidence="1">Periplasmic side</orientation>
    </subcellularLocation>
</comment>
<sequence>MTALIYLEKVVLCSALLYGYYHLALRNNRFHQWNRYYLMLITLVSLVTPLLQIPLPDNNEKTSAVLTYTSKMLTLREPVAATPTTDPTTYLRIVLTVIYALVVAFFLYRLLSGVLSIRKLIRRSTVQEIPPFRFARHPQVQAPFSFFRYIFWDMDSSLDTPDNKQVLQHELVHLRERHSIDKILLEVITSICWINPFFHLIKRELSLVHEFIADRKAAGNEVTGYAENILRNALNSRQFSITNDFFHPPIKRRIFMLTQFHQPRFSYLRRILVLPVAATIFCSLAFVADQRPSAIRALVPTGSILSPKAQPAGPAQAAHTTGDTVRPKPGAVPSVTVVTVDPSQLSVRPAYPGGDEALAIYLSRNIRYPKVAYDKGIQGTVKIHFIIDARGNVTHAEATNSPLGAGLEEEAIRVVKAMPTWKPAEKDGQKVAVDYQLPIRFQLEKKLGTVVIGENNPSAGAAKNPQTGSDEIFTFVEKPPTYDGGEDGLARYLSGNILYPKEAQAKGTSGTVFVQFVVDKEGFVKDVHTVGAPKGNGLEEEAIRVVNAMPRWHAGQQNGKNVNVQFNLPIRFTIQEESKHQHQ</sequence>
<dbReference type="Proteomes" id="UP000570474">
    <property type="component" value="Unassembled WGS sequence"/>
</dbReference>
<dbReference type="PANTHER" id="PTHR33446">
    <property type="entry name" value="PROTEIN TONB-RELATED"/>
    <property type="match status" value="1"/>
</dbReference>
<dbReference type="SUPFAM" id="SSF74653">
    <property type="entry name" value="TolA/TonB C-terminal domain"/>
    <property type="match status" value="2"/>
</dbReference>
<keyword evidence="7" id="KW-0653">Protein transport</keyword>
<evidence type="ECO:0000256" key="8">
    <source>
        <dbReference type="ARBA" id="ARBA00022989"/>
    </source>
</evidence>
<evidence type="ECO:0000256" key="11">
    <source>
        <dbReference type="SAM" id="Phobius"/>
    </source>
</evidence>
<comment type="caution">
    <text evidence="13">The sequence shown here is derived from an EMBL/GenBank/DDBJ whole genome shotgun (WGS) entry which is preliminary data.</text>
</comment>
<reference evidence="13 14" key="1">
    <citation type="submission" date="2020-04" db="EMBL/GenBank/DDBJ databases">
        <authorList>
            <person name="Yin C."/>
        </authorList>
    </citation>
    <scope>NUCLEOTIDE SEQUENCE [LARGE SCALE GENOMIC DNA]</scope>
    <source>
        <strain evidence="13 14">Ae27</strain>
    </source>
</reference>
<keyword evidence="9 11" id="KW-0472">Membrane</keyword>
<feature type="domain" description="TonB C-terminal" evidence="12">
    <location>
        <begin position="353"/>
        <end position="450"/>
    </location>
</feature>
<feature type="transmembrane region" description="Helical" evidence="11">
    <location>
        <begin position="36"/>
        <end position="55"/>
    </location>
</feature>
<organism evidence="13 14">
    <name type="scientific">Chitinophaga varians</name>
    <dbReference type="NCBI Taxonomy" id="2202339"/>
    <lineage>
        <taxon>Bacteria</taxon>
        <taxon>Pseudomonadati</taxon>
        <taxon>Bacteroidota</taxon>
        <taxon>Chitinophagia</taxon>
        <taxon>Chitinophagales</taxon>
        <taxon>Chitinophagaceae</taxon>
        <taxon>Chitinophaga</taxon>
    </lineage>
</organism>
<dbReference type="NCBIfam" id="TIGR01352">
    <property type="entry name" value="tonB_Cterm"/>
    <property type="match status" value="2"/>
</dbReference>
<dbReference type="RefSeq" id="WP_168872083.1">
    <property type="nucleotide sequence ID" value="NZ_JABAIA010000002.1"/>
</dbReference>
<evidence type="ECO:0000313" key="14">
    <source>
        <dbReference type="Proteomes" id="UP000570474"/>
    </source>
</evidence>
<evidence type="ECO:0000256" key="6">
    <source>
        <dbReference type="ARBA" id="ARBA00022692"/>
    </source>
</evidence>
<dbReference type="Gene3D" id="3.30.1150.10">
    <property type="match status" value="2"/>
</dbReference>